<organism evidence="3 4">
    <name type="scientific">Elysia marginata</name>
    <dbReference type="NCBI Taxonomy" id="1093978"/>
    <lineage>
        <taxon>Eukaryota</taxon>
        <taxon>Metazoa</taxon>
        <taxon>Spiralia</taxon>
        <taxon>Lophotrochozoa</taxon>
        <taxon>Mollusca</taxon>
        <taxon>Gastropoda</taxon>
        <taxon>Heterobranchia</taxon>
        <taxon>Euthyneura</taxon>
        <taxon>Panpulmonata</taxon>
        <taxon>Sacoglossa</taxon>
        <taxon>Placobranchoidea</taxon>
        <taxon>Plakobranchidae</taxon>
        <taxon>Elysia</taxon>
    </lineage>
</organism>
<keyword evidence="2" id="KW-0812">Transmembrane</keyword>
<gene>
    <name evidence="3" type="ORF">ElyMa_001302300</name>
</gene>
<dbReference type="Proteomes" id="UP000762676">
    <property type="component" value="Unassembled WGS sequence"/>
</dbReference>
<feature type="transmembrane region" description="Helical" evidence="2">
    <location>
        <begin position="23"/>
        <end position="42"/>
    </location>
</feature>
<evidence type="ECO:0000313" key="4">
    <source>
        <dbReference type="Proteomes" id="UP000762676"/>
    </source>
</evidence>
<reference evidence="3 4" key="1">
    <citation type="journal article" date="2021" name="Elife">
        <title>Chloroplast acquisition without the gene transfer in kleptoplastic sea slugs, Plakobranchus ocellatus.</title>
        <authorList>
            <person name="Maeda T."/>
            <person name="Takahashi S."/>
            <person name="Yoshida T."/>
            <person name="Shimamura S."/>
            <person name="Takaki Y."/>
            <person name="Nagai Y."/>
            <person name="Toyoda A."/>
            <person name="Suzuki Y."/>
            <person name="Arimoto A."/>
            <person name="Ishii H."/>
            <person name="Satoh N."/>
            <person name="Nishiyama T."/>
            <person name="Hasebe M."/>
            <person name="Maruyama T."/>
            <person name="Minagawa J."/>
            <person name="Obokata J."/>
            <person name="Shigenobu S."/>
        </authorList>
    </citation>
    <scope>NUCLEOTIDE SEQUENCE [LARGE SCALE GENOMIC DNA]</scope>
</reference>
<proteinExistence type="predicted"/>
<keyword evidence="2" id="KW-1133">Transmembrane helix</keyword>
<sequence>MTTAEKTWKELDELAQDRSNADIMNFLFFLLFSASLICLMPPQSPSFPDLEMKNNKRPRVRPITTLSVTLNNDLKHVPGEKLRRGDKKRSSRSCAVRRPYKRAAIDDDDDDEI</sequence>
<dbReference type="EMBL" id="BMAT01002581">
    <property type="protein sequence ID" value="GFS09584.1"/>
    <property type="molecule type" value="Genomic_DNA"/>
</dbReference>
<dbReference type="AlphaFoldDB" id="A0AAV4IH38"/>
<comment type="caution">
    <text evidence="3">The sequence shown here is derived from an EMBL/GenBank/DDBJ whole genome shotgun (WGS) entry which is preliminary data.</text>
</comment>
<name>A0AAV4IH38_9GAST</name>
<keyword evidence="2" id="KW-0472">Membrane</keyword>
<accession>A0AAV4IH38</accession>
<evidence type="ECO:0000256" key="1">
    <source>
        <dbReference type="SAM" id="MobiDB-lite"/>
    </source>
</evidence>
<evidence type="ECO:0000256" key="2">
    <source>
        <dbReference type="SAM" id="Phobius"/>
    </source>
</evidence>
<evidence type="ECO:0000313" key="3">
    <source>
        <dbReference type="EMBL" id="GFS09584.1"/>
    </source>
</evidence>
<feature type="region of interest" description="Disordered" evidence="1">
    <location>
        <begin position="77"/>
        <end position="113"/>
    </location>
</feature>
<keyword evidence="4" id="KW-1185">Reference proteome</keyword>
<protein>
    <submittedName>
        <fullName evidence="3">Uncharacterized protein</fullName>
    </submittedName>
</protein>